<reference evidence="5" key="1">
    <citation type="submission" date="2015-04" db="UniProtKB">
        <authorList>
            <consortium name="EnsemblPlants"/>
        </authorList>
    </citation>
    <scope>IDENTIFICATION</scope>
</reference>
<dbReference type="Pfam" id="PF00011">
    <property type="entry name" value="HSP20"/>
    <property type="match status" value="1"/>
</dbReference>
<protein>
    <recommendedName>
        <fullName evidence="4">SHSP domain-containing protein</fullName>
    </recommendedName>
</protein>
<keyword evidence="1" id="KW-0346">Stress response</keyword>
<dbReference type="InterPro" id="IPR044587">
    <property type="entry name" value="HSP21-like"/>
</dbReference>
<dbReference type="PANTHER" id="PTHR46733">
    <property type="entry name" value="26.5 KDA HEAT SHOCK PROTEIN, MITOCHONDRIAL"/>
    <property type="match status" value="1"/>
</dbReference>
<evidence type="ECO:0000256" key="1">
    <source>
        <dbReference type="ARBA" id="ARBA00023016"/>
    </source>
</evidence>
<dbReference type="InterPro" id="IPR002068">
    <property type="entry name" value="A-crystallin/Hsp20_dom"/>
</dbReference>
<dbReference type="PROSITE" id="PS01031">
    <property type="entry name" value="SHSP"/>
    <property type="match status" value="1"/>
</dbReference>
<evidence type="ECO:0000313" key="5">
    <source>
        <dbReference type="EnsemblPlants" id="OMERI03G36890.1"/>
    </source>
</evidence>
<dbReference type="Proteomes" id="UP000008021">
    <property type="component" value="Chromosome 3"/>
</dbReference>
<evidence type="ECO:0000256" key="2">
    <source>
        <dbReference type="PROSITE-ProRule" id="PRU00285"/>
    </source>
</evidence>
<feature type="domain" description="SHSP" evidence="4">
    <location>
        <begin position="63"/>
        <end position="169"/>
    </location>
</feature>
<evidence type="ECO:0000256" key="3">
    <source>
        <dbReference type="RuleBase" id="RU003616"/>
    </source>
</evidence>
<comment type="similarity">
    <text evidence="2 3">Belongs to the small heat shock protein (HSP20) family.</text>
</comment>
<dbReference type="EnsemblPlants" id="OMERI03G36890.1">
    <property type="protein sequence ID" value="OMERI03G36890.1"/>
    <property type="gene ID" value="OMERI03G36890"/>
</dbReference>
<dbReference type="AlphaFoldDB" id="A0A0E0D981"/>
<dbReference type="HOGENOM" id="CLU_046737_12_2_1"/>
<organism evidence="5">
    <name type="scientific">Oryza meridionalis</name>
    <dbReference type="NCBI Taxonomy" id="40149"/>
    <lineage>
        <taxon>Eukaryota</taxon>
        <taxon>Viridiplantae</taxon>
        <taxon>Streptophyta</taxon>
        <taxon>Embryophyta</taxon>
        <taxon>Tracheophyta</taxon>
        <taxon>Spermatophyta</taxon>
        <taxon>Magnoliopsida</taxon>
        <taxon>Liliopsida</taxon>
        <taxon>Poales</taxon>
        <taxon>Poaceae</taxon>
        <taxon>BOP clade</taxon>
        <taxon>Oryzoideae</taxon>
        <taxon>Oryzeae</taxon>
        <taxon>Oryzinae</taxon>
        <taxon>Oryza</taxon>
    </lineage>
</organism>
<reference evidence="5" key="2">
    <citation type="submission" date="2018-05" db="EMBL/GenBank/DDBJ databases">
        <title>OmerRS3 (Oryza meridionalis Reference Sequence Version 3).</title>
        <authorList>
            <person name="Zhang J."/>
            <person name="Kudrna D."/>
            <person name="Lee S."/>
            <person name="Talag J."/>
            <person name="Welchert J."/>
            <person name="Wing R.A."/>
        </authorList>
    </citation>
    <scope>NUCLEOTIDE SEQUENCE [LARGE SCALE GENOMIC DNA]</scope>
    <source>
        <strain evidence="5">cv. OR44</strain>
    </source>
</reference>
<dbReference type="GO" id="GO:0009408">
    <property type="term" value="P:response to heat"/>
    <property type="evidence" value="ECO:0007669"/>
    <property type="project" value="InterPro"/>
</dbReference>
<dbReference type="PANTHER" id="PTHR46733:SF4">
    <property type="entry name" value="HEAT SHOCK PROTEIN 21, CHLOROPLASTIC"/>
    <property type="match status" value="1"/>
</dbReference>
<name>A0A0E0D981_9ORYZ</name>
<dbReference type="Gramene" id="OMERI03G36890.1">
    <property type="protein sequence ID" value="OMERI03G36890.1"/>
    <property type="gene ID" value="OMERI03G36890"/>
</dbReference>
<proteinExistence type="inferred from homology"/>
<dbReference type="Gene3D" id="2.60.40.790">
    <property type="match status" value="1"/>
</dbReference>
<dbReference type="CDD" id="cd06464">
    <property type="entry name" value="ACD_sHsps-like"/>
    <property type="match status" value="1"/>
</dbReference>
<sequence>MQQNGGNQQGDVVRRCSALDNISPFALMDSIADVDDTVDAGHYGLDVRRRRVGVPRHAVEVPGNMGGADMPWDIMEDDKRGEDAVRHAGLSWEEVKVMVEDDTLVISGEHKKEEGEGMGGSDDGWCKERSVSSYDMRFALSDECDKSKVRAELNNGVLLIIVPKNVGEA</sequence>
<dbReference type="SUPFAM" id="SSF49764">
    <property type="entry name" value="HSP20-like chaperones"/>
    <property type="match status" value="1"/>
</dbReference>
<evidence type="ECO:0000313" key="6">
    <source>
        <dbReference type="Proteomes" id="UP000008021"/>
    </source>
</evidence>
<dbReference type="STRING" id="40149.A0A0E0D981"/>
<evidence type="ECO:0000259" key="4">
    <source>
        <dbReference type="PROSITE" id="PS01031"/>
    </source>
</evidence>
<accession>A0A0E0D981</accession>
<keyword evidence="6" id="KW-1185">Reference proteome</keyword>
<dbReference type="InterPro" id="IPR008978">
    <property type="entry name" value="HSP20-like_chaperone"/>
</dbReference>